<reference evidence="1 2" key="1">
    <citation type="journal article" date="2007" name="DNA Res.">
        <title>Complete genomic structure of the bloom-forming toxic cyanobacterium Microcystis aeruginosa NIES-843.</title>
        <authorList>
            <person name="Kaneko T."/>
            <person name="Nakajima N."/>
            <person name="Okamoto S."/>
            <person name="Suzuki I."/>
            <person name="Tanabe Y."/>
            <person name="Tamaoki M."/>
            <person name="Nakamura Y."/>
            <person name="Kasai F."/>
            <person name="Watanabe A."/>
            <person name="Kawashima K."/>
            <person name="Kishida Y."/>
            <person name="Ono A."/>
            <person name="Shimizu Y."/>
            <person name="Takahashi C."/>
            <person name="Minami C."/>
            <person name="Fujishiro T."/>
            <person name="Kohara M."/>
            <person name="Katoh M."/>
            <person name="Nakazaki N."/>
            <person name="Nakayama S."/>
            <person name="Yamada M."/>
            <person name="Tabata S."/>
            <person name="Watanabe M.M."/>
        </authorList>
    </citation>
    <scope>NUCLEOTIDE SEQUENCE [LARGE SCALE GENOMIC DNA]</scope>
    <source>
        <strain evidence="2">NIES-843 / IAM M-247</strain>
    </source>
</reference>
<dbReference type="EMBL" id="AP009552">
    <property type="protein sequence ID" value="BAG03545.1"/>
    <property type="molecule type" value="Genomic_DNA"/>
</dbReference>
<dbReference type="Proteomes" id="UP000001510">
    <property type="component" value="Chromosome"/>
</dbReference>
<proteinExistence type="predicted"/>
<evidence type="ECO:0000313" key="1">
    <source>
        <dbReference type="EMBL" id="BAG03545.1"/>
    </source>
</evidence>
<organism evidence="1 2">
    <name type="scientific">Microcystis aeruginosa (strain NIES-843 / IAM M-2473)</name>
    <dbReference type="NCBI Taxonomy" id="449447"/>
    <lineage>
        <taxon>Bacteria</taxon>
        <taxon>Bacillati</taxon>
        <taxon>Cyanobacteriota</taxon>
        <taxon>Cyanophyceae</taxon>
        <taxon>Oscillatoriophycideae</taxon>
        <taxon>Chroococcales</taxon>
        <taxon>Microcystaceae</taxon>
        <taxon>Microcystis</taxon>
    </lineage>
</organism>
<dbReference type="KEGG" id="mar:MAE_37230"/>
<dbReference type="AlphaFoldDB" id="B0JNW5"/>
<sequence length="63" mass="7243">MSKKLFRFNISTHIFGKRSFSSKEQLASFYQGLISNPRRGKGFKAQGLKMHRVTQFLDFSSGL</sequence>
<dbReference type="PaxDb" id="449447-MAE_37230"/>
<dbReference type="STRING" id="449447.MAE_37230"/>
<evidence type="ECO:0000313" key="2">
    <source>
        <dbReference type="Proteomes" id="UP000001510"/>
    </source>
</evidence>
<dbReference type="HOGENOM" id="CLU_2880840_0_0_3"/>
<dbReference type="EnsemblBacteria" id="BAG03545">
    <property type="protein sequence ID" value="BAG03545"/>
    <property type="gene ID" value="MAE_37230"/>
</dbReference>
<accession>B0JNW5</accession>
<protein>
    <submittedName>
        <fullName evidence="1">Uncharacterized protein</fullName>
    </submittedName>
</protein>
<name>B0JNW5_MICAN</name>
<keyword evidence="2" id="KW-1185">Reference proteome</keyword>
<gene>
    <name evidence="1" type="ordered locus">MAE_37230</name>
</gene>